<evidence type="ECO:0000256" key="4">
    <source>
        <dbReference type="ARBA" id="ARBA00022692"/>
    </source>
</evidence>
<evidence type="ECO:0000256" key="11">
    <source>
        <dbReference type="SAM" id="Phobius"/>
    </source>
</evidence>
<gene>
    <name evidence="13" type="ORF">BP01DRAFT_361004</name>
</gene>
<dbReference type="PANTHER" id="PTHR19957">
    <property type="entry name" value="SYNTAXIN"/>
    <property type="match status" value="1"/>
</dbReference>
<evidence type="ECO:0000256" key="6">
    <source>
        <dbReference type="ARBA" id="ARBA00022989"/>
    </source>
</evidence>
<dbReference type="PROSITE" id="PS50192">
    <property type="entry name" value="T_SNARE"/>
    <property type="match status" value="1"/>
</dbReference>
<name>A0A318Z7M6_9EURO</name>
<evidence type="ECO:0000256" key="2">
    <source>
        <dbReference type="ARBA" id="ARBA00009063"/>
    </source>
</evidence>
<dbReference type="STRING" id="1450539.A0A318Z7M6"/>
<dbReference type="GO" id="GO:0048278">
    <property type="term" value="P:vesicle docking"/>
    <property type="evidence" value="ECO:0007669"/>
    <property type="project" value="TreeGrafter"/>
</dbReference>
<feature type="domain" description="T-SNARE coiled-coil homology" evidence="12">
    <location>
        <begin position="238"/>
        <end position="300"/>
    </location>
</feature>
<dbReference type="AlphaFoldDB" id="A0A318Z7M6"/>
<dbReference type="InterPro" id="IPR045242">
    <property type="entry name" value="Syntaxin"/>
</dbReference>
<dbReference type="RefSeq" id="XP_025426755.1">
    <property type="nucleotide sequence ID" value="XM_025576037.1"/>
</dbReference>
<reference evidence="13 14" key="1">
    <citation type="submission" date="2016-12" db="EMBL/GenBank/DDBJ databases">
        <title>The genomes of Aspergillus section Nigri reveals drivers in fungal speciation.</title>
        <authorList>
            <consortium name="DOE Joint Genome Institute"/>
            <person name="Vesth T.C."/>
            <person name="Nybo J."/>
            <person name="Theobald S."/>
            <person name="Brandl J."/>
            <person name="Frisvad J.C."/>
            <person name="Nielsen K.F."/>
            <person name="Lyhne E.K."/>
            <person name="Kogle M.E."/>
            <person name="Kuo A."/>
            <person name="Riley R."/>
            <person name="Clum A."/>
            <person name="Nolan M."/>
            <person name="Lipzen A."/>
            <person name="Salamov A."/>
            <person name="Henrissat B."/>
            <person name="Wiebenga A."/>
            <person name="De Vries R.P."/>
            <person name="Grigoriev I.V."/>
            <person name="Mortensen U.H."/>
            <person name="Andersen M.R."/>
            <person name="Baker S.E."/>
        </authorList>
    </citation>
    <scope>NUCLEOTIDE SEQUENCE [LARGE SCALE GENOMIC DNA]</scope>
    <source>
        <strain evidence="13 14">JOP 1030-1</strain>
    </source>
</reference>
<dbReference type="Gene3D" id="1.20.58.70">
    <property type="match status" value="1"/>
</dbReference>
<feature type="compositionally biased region" description="Polar residues" evidence="10">
    <location>
        <begin position="31"/>
        <end position="40"/>
    </location>
</feature>
<keyword evidence="8" id="KW-0175">Coiled coil</keyword>
<feature type="compositionally biased region" description="Polar residues" evidence="10">
    <location>
        <begin position="192"/>
        <end position="208"/>
    </location>
</feature>
<dbReference type="SMART" id="SM00397">
    <property type="entry name" value="t_SNARE"/>
    <property type="match status" value="1"/>
</dbReference>
<accession>A0A318Z7M6</accession>
<evidence type="ECO:0000256" key="5">
    <source>
        <dbReference type="ARBA" id="ARBA00022927"/>
    </source>
</evidence>
<proteinExistence type="inferred from homology"/>
<evidence type="ECO:0000256" key="7">
    <source>
        <dbReference type="ARBA" id="ARBA00023034"/>
    </source>
</evidence>
<evidence type="ECO:0000256" key="8">
    <source>
        <dbReference type="ARBA" id="ARBA00023054"/>
    </source>
</evidence>
<dbReference type="Pfam" id="PF05739">
    <property type="entry name" value="SNARE"/>
    <property type="match status" value="1"/>
</dbReference>
<dbReference type="GO" id="GO:0000149">
    <property type="term" value="F:SNARE binding"/>
    <property type="evidence" value="ECO:0007669"/>
    <property type="project" value="TreeGrafter"/>
</dbReference>
<feature type="compositionally biased region" description="Polar residues" evidence="10">
    <location>
        <begin position="220"/>
        <end position="232"/>
    </location>
</feature>
<protein>
    <submittedName>
        <fullName evidence="13">SNARE complex subunit</fullName>
    </submittedName>
</protein>
<organism evidence="13 14">
    <name type="scientific">Aspergillus saccharolyticus JOP 1030-1</name>
    <dbReference type="NCBI Taxonomy" id="1450539"/>
    <lineage>
        <taxon>Eukaryota</taxon>
        <taxon>Fungi</taxon>
        <taxon>Dikarya</taxon>
        <taxon>Ascomycota</taxon>
        <taxon>Pezizomycotina</taxon>
        <taxon>Eurotiomycetes</taxon>
        <taxon>Eurotiomycetidae</taxon>
        <taxon>Eurotiales</taxon>
        <taxon>Aspergillaceae</taxon>
        <taxon>Aspergillus</taxon>
        <taxon>Aspergillus subgen. Circumdati</taxon>
    </lineage>
</organism>
<evidence type="ECO:0000256" key="10">
    <source>
        <dbReference type="SAM" id="MobiDB-lite"/>
    </source>
</evidence>
<evidence type="ECO:0000259" key="12">
    <source>
        <dbReference type="PROSITE" id="PS50192"/>
    </source>
</evidence>
<dbReference type="InterPro" id="IPR000727">
    <property type="entry name" value="T_SNARE_dom"/>
</dbReference>
<dbReference type="GO" id="GO:0005484">
    <property type="term" value="F:SNAP receptor activity"/>
    <property type="evidence" value="ECO:0007669"/>
    <property type="project" value="InterPro"/>
</dbReference>
<keyword evidence="14" id="KW-1185">Reference proteome</keyword>
<evidence type="ECO:0000256" key="1">
    <source>
        <dbReference type="ARBA" id="ARBA00004409"/>
    </source>
</evidence>
<dbReference type="GO" id="GO:0006906">
    <property type="term" value="P:vesicle fusion"/>
    <property type="evidence" value="ECO:0007669"/>
    <property type="project" value="TreeGrafter"/>
</dbReference>
<feature type="region of interest" description="Disordered" evidence="10">
    <location>
        <begin position="191"/>
        <end position="232"/>
    </location>
</feature>
<dbReference type="InterPro" id="IPR006012">
    <property type="entry name" value="Syntaxin/epimorphin_CS"/>
</dbReference>
<sequence length="390" mass="44164">MWRDRTNLYISYRQSFTHHPAKKPRYLGASNGFSDIPSQSEESRRLITETGGSDEDGDAIIEMDVLPPRWIDVQDEVTEMLAEAAQKSSQLDKLHQKHLLPGFGDEDIKKQDEAAIERLTQDITRSFHACQKAVQRIEIMVRDAKQQGGVSSGDETMAKNLQISLAARVQEASARFRKKQSNYLKKLRGLEGSSSFDRSPTPMQNPFTDPSLMESDADKSFSQSTLMQTSQRLSTSSDAAIVQREREINDIAKGIIELSDIFRELQAMVIDQGTMLDRIDYNIERMGTEVKAADKELKVATNYQRRTVKRKILLLLIILVAGLFIVLLVKPKRHDSPAPSSPAPEPLSAPHFQQSPGLRSRASSSSYRKMRRPFLSMVPRDKWVDPDIYR</sequence>
<dbReference type="PANTHER" id="PTHR19957:SF83">
    <property type="entry name" value="SYNTAXIN-16"/>
    <property type="match status" value="1"/>
</dbReference>
<dbReference type="CDD" id="cd15845">
    <property type="entry name" value="SNARE_syntaxin16"/>
    <property type="match status" value="1"/>
</dbReference>
<evidence type="ECO:0000256" key="3">
    <source>
        <dbReference type="ARBA" id="ARBA00022448"/>
    </source>
</evidence>
<dbReference type="GO" id="GO:0031201">
    <property type="term" value="C:SNARE complex"/>
    <property type="evidence" value="ECO:0007669"/>
    <property type="project" value="TreeGrafter"/>
</dbReference>
<keyword evidence="4 11" id="KW-0812">Transmembrane</keyword>
<keyword evidence="6 11" id="KW-1133">Transmembrane helix</keyword>
<dbReference type="InterPro" id="IPR010989">
    <property type="entry name" value="SNARE"/>
</dbReference>
<dbReference type="PROSITE" id="PS00914">
    <property type="entry name" value="SYNTAXIN"/>
    <property type="match status" value="1"/>
</dbReference>
<comment type="subcellular location">
    <subcellularLocation>
        <location evidence="1">Golgi apparatus membrane</location>
        <topology evidence="1">Single-pass type IV membrane protein</topology>
    </subcellularLocation>
</comment>
<feature type="transmembrane region" description="Helical" evidence="11">
    <location>
        <begin position="312"/>
        <end position="329"/>
    </location>
</feature>
<keyword evidence="3" id="KW-0813">Transport</keyword>
<dbReference type="FunFam" id="1.20.58.70:FF:000021">
    <property type="entry name" value="SNARE complex subunit (Tlg2)"/>
    <property type="match status" value="1"/>
</dbReference>
<dbReference type="GO" id="GO:0000139">
    <property type="term" value="C:Golgi membrane"/>
    <property type="evidence" value="ECO:0007669"/>
    <property type="project" value="UniProtKB-SubCell"/>
</dbReference>
<dbReference type="GeneID" id="37077265"/>
<evidence type="ECO:0000313" key="14">
    <source>
        <dbReference type="Proteomes" id="UP000248349"/>
    </source>
</evidence>
<dbReference type="EMBL" id="KZ821277">
    <property type="protein sequence ID" value="PYH40773.1"/>
    <property type="molecule type" value="Genomic_DNA"/>
</dbReference>
<comment type="similarity">
    <text evidence="2">Belongs to the syntaxin family.</text>
</comment>
<dbReference type="Proteomes" id="UP000248349">
    <property type="component" value="Unassembled WGS sequence"/>
</dbReference>
<keyword evidence="9 11" id="KW-0472">Membrane</keyword>
<feature type="region of interest" description="Disordered" evidence="10">
    <location>
        <begin position="335"/>
        <end position="368"/>
    </location>
</feature>
<evidence type="ECO:0000256" key="9">
    <source>
        <dbReference type="ARBA" id="ARBA00023136"/>
    </source>
</evidence>
<dbReference type="GO" id="GO:0006886">
    <property type="term" value="P:intracellular protein transport"/>
    <property type="evidence" value="ECO:0007669"/>
    <property type="project" value="InterPro"/>
</dbReference>
<evidence type="ECO:0000313" key="13">
    <source>
        <dbReference type="EMBL" id="PYH40773.1"/>
    </source>
</evidence>
<feature type="region of interest" description="Disordered" evidence="10">
    <location>
        <begin position="21"/>
        <end position="58"/>
    </location>
</feature>
<keyword evidence="5" id="KW-0653">Protein transport</keyword>
<dbReference type="OrthoDB" id="10251371at2759"/>
<dbReference type="SUPFAM" id="SSF47661">
    <property type="entry name" value="t-snare proteins"/>
    <property type="match status" value="1"/>
</dbReference>
<keyword evidence="7" id="KW-0333">Golgi apparatus</keyword>